<organism evidence="1 2">
    <name type="scientific">Giardia duodenalis assemblage B</name>
    <dbReference type="NCBI Taxonomy" id="1394984"/>
    <lineage>
        <taxon>Eukaryota</taxon>
        <taxon>Metamonada</taxon>
        <taxon>Diplomonadida</taxon>
        <taxon>Hexamitidae</taxon>
        <taxon>Giardiinae</taxon>
        <taxon>Giardia</taxon>
    </lineage>
</organism>
<evidence type="ECO:0000313" key="2">
    <source>
        <dbReference type="Proteomes" id="UP000070089"/>
    </source>
</evidence>
<comment type="caution">
    <text evidence="1">The sequence shown here is derived from an EMBL/GenBank/DDBJ whole genome shotgun (WGS) entry which is preliminary data.</text>
</comment>
<accession>A0A132NR31</accession>
<dbReference type="AlphaFoldDB" id="A0A132NR31"/>
<sequence>MNTVLPRVASTITAAYDGQRMSPGTHFDSQRARNRNKSLITLPAYTREPVGTITRTKPDEVYFAMDSTTQLKDTPRNIPERVCMLTRRLPSVTASLENPGEDTADTGFYQKCSMNEVYKPPAARLRSCSLKPGRADVTERPRRRIGMTGGTLFDSTGLDTWVKNNAHTRQIEPWEQQNDLYCSNKHLPHACFPREYKRLLGYRKTSSETLLSHEWAKVRALKQIDAEHRDVLTKMEHVRNKGIHGFADTRILGQLKELQEMQANTSIPFRDAYYYYGFHPLPMESVEEQYRTCAAAPTEVVGSPGVFLWSSQKLRV</sequence>
<evidence type="ECO:0000313" key="1">
    <source>
        <dbReference type="EMBL" id="KWX12534.1"/>
    </source>
</evidence>
<protein>
    <submittedName>
        <fullName evidence="1">Uncharacterized protein</fullName>
    </submittedName>
</protein>
<name>A0A132NR31_GIAIN</name>
<proteinExistence type="predicted"/>
<dbReference type="EMBL" id="JXTI01000112">
    <property type="protein sequence ID" value="KWX12534.1"/>
    <property type="molecule type" value="Genomic_DNA"/>
</dbReference>
<gene>
    <name evidence="1" type="ORF">QR46_3491</name>
</gene>
<reference evidence="1 2" key="1">
    <citation type="journal article" date="2015" name="Mol. Biochem. Parasitol.">
        <title>Identification of polymorphic genes for use in assemblage B genotyping assays through comparative genomics of multiple assemblage B Giardia duodenalis isolates.</title>
        <authorList>
            <person name="Wielinga C."/>
            <person name="Thompson R.C."/>
            <person name="Monis P."/>
            <person name="Ryan U."/>
        </authorList>
    </citation>
    <scope>NUCLEOTIDE SEQUENCE [LARGE SCALE GENOMIC DNA]</scope>
    <source>
        <strain evidence="1 2">BAH15c1</strain>
    </source>
</reference>
<dbReference type="Proteomes" id="UP000070089">
    <property type="component" value="Unassembled WGS sequence"/>
</dbReference>
<dbReference type="VEuPathDB" id="GiardiaDB:QR46_3491"/>
<dbReference type="OrthoDB" id="10253400at2759"/>